<dbReference type="Gene3D" id="4.10.1000.10">
    <property type="entry name" value="Zinc finger, CCCH-type"/>
    <property type="match status" value="1"/>
</dbReference>
<evidence type="ECO:0000313" key="10">
    <source>
        <dbReference type="Proteomes" id="UP001474421"/>
    </source>
</evidence>
<dbReference type="Gene3D" id="3.30.160.60">
    <property type="entry name" value="Classic Zinc Finger"/>
    <property type="match status" value="1"/>
</dbReference>
<keyword evidence="10" id="KW-1185">Reference proteome</keyword>
<dbReference type="Pfam" id="PF00642">
    <property type="entry name" value="zf-CCCH"/>
    <property type="match status" value="1"/>
</dbReference>
<dbReference type="InterPro" id="IPR058777">
    <property type="entry name" value="TXNDC11_thioredoxin"/>
</dbReference>
<evidence type="ECO:0000256" key="4">
    <source>
        <dbReference type="PROSITE-ProRule" id="PRU00723"/>
    </source>
</evidence>
<feature type="zinc finger region" description="C3H1-type" evidence="4">
    <location>
        <begin position="911"/>
        <end position="933"/>
    </location>
</feature>
<comment type="caution">
    <text evidence="9">The sequence shown here is derived from an EMBL/GenBank/DDBJ whole genome shotgun (WGS) entry which is preliminary data.</text>
</comment>
<feature type="zinc finger region" description="C3H1-type" evidence="4">
    <location>
        <begin position="1183"/>
        <end position="1205"/>
    </location>
</feature>
<feature type="domain" description="C3H1-type" evidence="7">
    <location>
        <begin position="1183"/>
        <end position="1205"/>
    </location>
</feature>
<dbReference type="SMART" id="SM00028">
    <property type="entry name" value="TPR"/>
    <property type="match status" value="3"/>
</dbReference>
<dbReference type="Pfam" id="PF00085">
    <property type="entry name" value="Thioredoxin"/>
    <property type="match status" value="2"/>
</dbReference>
<dbReference type="InterPro" id="IPR000571">
    <property type="entry name" value="Znf_CCCH"/>
</dbReference>
<dbReference type="Pfam" id="PF26234">
    <property type="entry name" value="TXNDC11_2nd"/>
    <property type="match status" value="1"/>
</dbReference>
<feature type="region of interest" description="Disordered" evidence="6">
    <location>
        <begin position="1"/>
        <end position="208"/>
    </location>
</feature>
<organism evidence="9 10">
    <name type="scientific">Crotalus adamanteus</name>
    <name type="common">Eastern diamondback rattlesnake</name>
    <dbReference type="NCBI Taxonomy" id="8729"/>
    <lineage>
        <taxon>Eukaryota</taxon>
        <taxon>Metazoa</taxon>
        <taxon>Chordata</taxon>
        <taxon>Craniata</taxon>
        <taxon>Vertebrata</taxon>
        <taxon>Euteleostomi</taxon>
        <taxon>Lepidosauria</taxon>
        <taxon>Squamata</taxon>
        <taxon>Bifurcata</taxon>
        <taxon>Unidentata</taxon>
        <taxon>Episquamata</taxon>
        <taxon>Toxicofera</taxon>
        <taxon>Serpentes</taxon>
        <taxon>Colubroidea</taxon>
        <taxon>Viperidae</taxon>
        <taxon>Crotalinae</taxon>
        <taxon>Crotalus</taxon>
    </lineage>
</organism>
<dbReference type="PANTHER" id="PTHR46497:SF1">
    <property type="entry name" value="THIOREDOXIN DOMAIN-CONTAINING PROTEIN 11"/>
    <property type="match status" value="1"/>
</dbReference>
<evidence type="ECO:0000256" key="5">
    <source>
        <dbReference type="SAM" id="Coils"/>
    </source>
</evidence>
<dbReference type="SUPFAM" id="SSF90229">
    <property type="entry name" value="CCCH zinc finger"/>
    <property type="match status" value="1"/>
</dbReference>
<proteinExistence type="predicted"/>
<evidence type="ECO:0000256" key="1">
    <source>
        <dbReference type="ARBA" id="ARBA00022723"/>
    </source>
</evidence>
<dbReference type="InterPro" id="IPR019734">
    <property type="entry name" value="TPR_rpt"/>
</dbReference>
<dbReference type="SUPFAM" id="SSF57667">
    <property type="entry name" value="beta-beta-alpha zinc fingers"/>
    <property type="match status" value="1"/>
</dbReference>
<evidence type="ECO:0000313" key="9">
    <source>
        <dbReference type="EMBL" id="KAK9393014.1"/>
    </source>
</evidence>
<dbReference type="PROSITE" id="PS51352">
    <property type="entry name" value="THIOREDOXIN_2"/>
    <property type="match status" value="2"/>
</dbReference>
<evidence type="ECO:0000259" key="7">
    <source>
        <dbReference type="PROSITE" id="PS50103"/>
    </source>
</evidence>
<keyword evidence="1 4" id="KW-0479">Metal-binding</keyword>
<feature type="compositionally biased region" description="Basic residues" evidence="6">
    <location>
        <begin position="70"/>
        <end position="80"/>
    </location>
</feature>
<evidence type="ECO:0000256" key="3">
    <source>
        <dbReference type="ARBA" id="ARBA00022833"/>
    </source>
</evidence>
<keyword evidence="3 4" id="KW-0862">Zinc</keyword>
<feature type="zinc finger region" description="C3H1-type" evidence="4">
    <location>
        <begin position="1046"/>
        <end position="1074"/>
    </location>
</feature>
<feature type="compositionally biased region" description="Low complexity" evidence="6">
    <location>
        <begin position="174"/>
        <end position="185"/>
    </location>
</feature>
<feature type="domain" description="Thioredoxin" evidence="8">
    <location>
        <begin position="1949"/>
        <end position="2074"/>
    </location>
</feature>
<dbReference type="InterPro" id="IPR036249">
    <property type="entry name" value="Thioredoxin-like_sf"/>
</dbReference>
<dbReference type="Proteomes" id="UP001474421">
    <property type="component" value="Unassembled WGS sequence"/>
</dbReference>
<dbReference type="GO" id="GO:0008270">
    <property type="term" value="F:zinc ion binding"/>
    <property type="evidence" value="ECO:0007669"/>
    <property type="project" value="UniProtKB-KW"/>
</dbReference>
<dbReference type="InterPro" id="IPR052792">
    <property type="entry name" value="Thioredoxin_dom-contain_11"/>
</dbReference>
<reference evidence="9 10" key="1">
    <citation type="journal article" date="2024" name="Proc. Natl. Acad. Sci. U.S.A.">
        <title>The genetic regulatory architecture and epigenomic basis for age-related changes in rattlesnake venom.</title>
        <authorList>
            <person name="Hogan M.P."/>
            <person name="Holding M.L."/>
            <person name="Nystrom G.S."/>
            <person name="Colston T.J."/>
            <person name="Bartlett D.A."/>
            <person name="Mason A.J."/>
            <person name="Ellsworth S.A."/>
            <person name="Rautsaw R.M."/>
            <person name="Lawrence K.C."/>
            <person name="Strickland J.L."/>
            <person name="He B."/>
            <person name="Fraser P."/>
            <person name="Margres M.J."/>
            <person name="Gilbert D.M."/>
            <person name="Gibbs H.L."/>
            <person name="Parkinson C.L."/>
            <person name="Rokyta D.R."/>
        </authorList>
    </citation>
    <scope>NUCLEOTIDE SEQUENCE [LARGE SCALE GENOMIC DNA]</scope>
    <source>
        <strain evidence="9">DRR0105</strain>
    </source>
</reference>
<dbReference type="EMBL" id="JAOTOJ010000014">
    <property type="protein sequence ID" value="KAK9393014.1"/>
    <property type="molecule type" value="Genomic_DNA"/>
</dbReference>
<sequence length="2250" mass="249743">MGGEKLFLPTNENERESNISPALCPSRPWPRPRSDCPLRPPFLVVALPGGLRSRGGALTHVARGPARKGMPARRKQRRGERGRGPVSPRRSLKAADADSSADATRPRPEGAGEAAARADAGAIKEVSSLWTAQLPRGGQEPRASPGGERPLPPHRPRPTGGRRAGLPGGGRASGEGSALLEGGLARSDSTSAPPPAGPRRPCLPEAGAPFQPALARTCSRRWRLPWAAWPPGEKQPPLADPLLAQGPPAPREELPAQLPGIVKLCTEDKRAQDNMSSVPVDRSIRLQDIKKGLQFIQSTLPYPGSQEQYEIFIRELVKNLFNEGNDAYREGDWEGSLNHYSEALNIADYANSEGIHISDEILEKLHVNRIACYSKKGSHDRVLEECGIVLKLNENNFRALYRKSKALKELGRYKEAYDAVAKCSLAVPQDENVIKLTQELAQKLGLKIRKAYVRAKSSPNSASGEGAKSSNSSVEDIESDFSSWTEKILSSSSTSSSPSSFAPELPSDLPPLAAVSRMALPAEKTALSAPPLANGGPFSIPDGCLDCEDGDDIIGDELDELLDSVSDPGEGGMPSAVVRGAMPTATIAPSIPFSAPLLGTLSVGARFVPAASLSEMYSQPLVSALDNFCSSLNTFSISDSKKDIPNSLSRDVNTALSSNSPLRLMNGPTSLFGSETYMGIASPARSDYSGVFSSTPASVPVPTAASSLVARNPLEGTHELRQACQACFIKKDPKSLEYTYNLNLEHICKKDILIGRIKNAEDKSWKKIRPRPTKTQYVGPYYICKDVAAGEECRYSGHCTFAYCQEEIDVWTLERKGAFSREVLFEGSGEISLTVSRLLQEHHGLFMFLCEKCFEHKPRIISKRNKDNSSSCSHPAMHDFEENKCLVHILRETTVKYSKIRPFHPQGQLDLCRHEARYGCSRDDDCFYAHSLVELQVWMMQSKTGITHEAIVQESKKYWQNVDSAAHGAQILSNQVKHGSLNLKMKFVCAQCWRHGQVNEPDKNRKYCSAKARHPWTKDRRVMLVMSNERKKWNTIRPLPTKKQVPLQFDLCNHIASGKKCLYVGNCSFAHSQEEREMWTYMKENGIQDMEQLYEMWLKSQKPEKGEDPVPQANRENGKQIHMPTDYAEVTVDFHCWMCGKNCNSEKQWQGHISSEKHKEKVFHTEDDQNRWQHRFPTGCFSICDRFMAGACIEGNNCKFAHGPAELREWEERRHAAGGGPLLQSPRVARSRGGPVVWRPGVTSALRNIRRAPLPQGRSFLTCRLTWVGARTGRRGGERPCPDRLLLVRRLVAGHGGGGRARGGGRASRAPAPPRRHRAGWETWRRPVRLPGVGPTRRRARPRLGQASPAAGEGMSPASEGPAAPPPPPAQDSGAPAAPRMARRPEVLCGAAVVLGCACLLALRASCSRAKDVTRPAKLPVSFFPSTSPVHDLFLGQLDQAEDIRHSSEISLLFFYAPWCGQSAAVREEIEQVAKSLADQVLFIAINCWWNQGKCRKQKHFFYFPVIYLYHESFGPIEYKGPMNAVYIEKFVRRVMTPLLYISSQSRLQRFLSSYEPGVLGYFEFNASPQPPGYLTFFASALHSLNKDYLGTIHFGVITDRLLAKEIALTDSGTIYLHRHVNASLLYPHEALNFTAENVWKWALENRETFLHWLRPHGGKSLLLYNELKKGPALFLFLPFNPLAESHPLLDEISQLALEYKSCKLQGGGPSVAAGLHLPTAESASSPPCCNTVLLPAQWHGLSQTHNVCELCVNQTGGVQPSPLLRLHCSFMAIKAAVDSFYLKERTFFHVVSKTVSWCSDFLSFYSPFSSYTACCRTVNRDLLDLVRAEGASFHLLEVSFAPHGQSQKEDASEPLIEEQAGLSGSAVAGLSCRTNKTLNLYLLDSNLFWMYAERLGAAGSSPAKEFAAIVDLKAEVHYVLGQKRALLRASLETFIRNYTVLYSPLKRHLVGDPRPSQAHLQQHLVQEITTSTFHELILRSPKAILLLYYAPWCGFCASLSHIFIQLARILPPPRFMVARIDVSQNDLPWEFMTDHLPNILFFPHDRQDQTSKFPTTSLISVPNLLKFILRHSSPTFLAAGWGPGLWQETDLQQARIAHLEKEIELLKAEIQALHQAQGQLQGQLSETRSESQRLQRETHALKQQQSHREQLQGLCSQRTWQLEDLAEKLRKLAEASETLLTENAFLKVLLTIAEKHRAAELGPEHSFPPEDTAHLPPPGQDHFAQVEKEGAGPLDSRVPAEHTKENWTE</sequence>
<evidence type="ECO:0000256" key="6">
    <source>
        <dbReference type="SAM" id="MobiDB-lite"/>
    </source>
</evidence>
<feature type="compositionally biased region" description="Basic and acidic residues" evidence="6">
    <location>
        <begin position="2203"/>
        <end position="2214"/>
    </location>
</feature>
<dbReference type="InterPro" id="IPR011990">
    <property type="entry name" value="TPR-like_helical_dom_sf"/>
</dbReference>
<evidence type="ECO:0000259" key="8">
    <source>
        <dbReference type="PROSITE" id="PS51352"/>
    </source>
</evidence>
<feature type="domain" description="Thioredoxin" evidence="8">
    <location>
        <begin position="1413"/>
        <end position="1537"/>
    </location>
</feature>
<protein>
    <submittedName>
        <fullName evidence="9">Zinc finger CCCH domain-containing protein 7A</fullName>
    </submittedName>
</protein>
<gene>
    <name evidence="9" type="ORF">NXF25_016276</name>
</gene>
<dbReference type="SMART" id="SM00356">
    <property type="entry name" value="ZnF_C3H1"/>
    <property type="match status" value="3"/>
</dbReference>
<dbReference type="InterPro" id="IPR013766">
    <property type="entry name" value="Thioredoxin_domain"/>
</dbReference>
<dbReference type="PROSITE" id="PS50103">
    <property type="entry name" value="ZF_C3H1"/>
    <property type="match status" value="3"/>
</dbReference>
<dbReference type="SUPFAM" id="SSF48452">
    <property type="entry name" value="TPR-like"/>
    <property type="match status" value="1"/>
</dbReference>
<feature type="compositionally biased region" description="Gly residues" evidence="6">
    <location>
        <begin position="162"/>
        <end position="173"/>
    </location>
</feature>
<dbReference type="Gene3D" id="1.25.40.10">
    <property type="entry name" value="Tetratricopeptide repeat domain"/>
    <property type="match status" value="1"/>
</dbReference>
<dbReference type="CDD" id="cd03006">
    <property type="entry name" value="PDI_a_EFP1_N"/>
    <property type="match status" value="1"/>
</dbReference>
<feature type="region of interest" description="Disordered" evidence="6">
    <location>
        <begin position="2203"/>
        <end position="2250"/>
    </location>
</feature>
<feature type="compositionally biased region" description="Low complexity" evidence="6">
    <location>
        <begin position="111"/>
        <end position="121"/>
    </location>
</feature>
<dbReference type="InterPro" id="IPR036855">
    <property type="entry name" value="Znf_CCCH_sf"/>
</dbReference>
<dbReference type="CDD" id="cd02995">
    <property type="entry name" value="PDI_a_PDI_a'_C"/>
    <property type="match status" value="1"/>
</dbReference>
<feature type="domain" description="C3H1-type" evidence="7">
    <location>
        <begin position="1046"/>
        <end position="1074"/>
    </location>
</feature>
<feature type="region of interest" description="Disordered" evidence="6">
    <location>
        <begin position="1294"/>
        <end position="1379"/>
    </location>
</feature>
<dbReference type="PANTHER" id="PTHR46497">
    <property type="entry name" value="THIOREDOXIN DOMAIN-CONTAINING PROTEIN 11"/>
    <property type="match status" value="1"/>
</dbReference>
<feature type="compositionally biased region" description="Gly residues" evidence="6">
    <location>
        <begin position="1294"/>
        <end position="1306"/>
    </location>
</feature>
<keyword evidence="5" id="KW-0175">Coiled coil</keyword>
<dbReference type="InterPro" id="IPR036236">
    <property type="entry name" value="Znf_C2H2_sf"/>
</dbReference>
<dbReference type="GO" id="GO:0006950">
    <property type="term" value="P:response to stress"/>
    <property type="evidence" value="ECO:0007669"/>
    <property type="project" value="UniProtKB-ARBA"/>
</dbReference>
<name>A0AAW1AT82_CROAD</name>
<feature type="domain" description="C3H1-type" evidence="7">
    <location>
        <begin position="911"/>
        <end position="933"/>
    </location>
</feature>
<dbReference type="Gene3D" id="3.40.30.10">
    <property type="entry name" value="Glutaredoxin"/>
    <property type="match status" value="2"/>
</dbReference>
<dbReference type="SUPFAM" id="SSF52833">
    <property type="entry name" value="Thioredoxin-like"/>
    <property type="match status" value="2"/>
</dbReference>
<accession>A0AAW1AT82</accession>
<evidence type="ECO:0000256" key="2">
    <source>
        <dbReference type="ARBA" id="ARBA00022771"/>
    </source>
</evidence>
<keyword evidence="2 4" id="KW-0863">Zinc-finger</keyword>
<feature type="compositionally biased region" description="Basic and acidic residues" evidence="6">
    <location>
        <begin position="2239"/>
        <end position="2250"/>
    </location>
</feature>
<feature type="coiled-coil region" evidence="5">
    <location>
        <begin position="2090"/>
        <end position="2183"/>
    </location>
</feature>